<keyword evidence="2" id="KW-1133">Transmembrane helix</keyword>
<feature type="coiled-coil region" evidence="1">
    <location>
        <begin position="52"/>
        <end position="79"/>
    </location>
</feature>
<dbReference type="EMBL" id="CP136862">
    <property type="protein sequence ID" value="WOJ89334.1"/>
    <property type="molecule type" value="Genomic_DNA"/>
</dbReference>
<evidence type="ECO:0000313" key="4">
    <source>
        <dbReference type="Proteomes" id="UP001626536"/>
    </source>
</evidence>
<evidence type="ECO:0000256" key="2">
    <source>
        <dbReference type="SAM" id="Phobius"/>
    </source>
</evidence>
<gene>
    <name evidence="3" type="ORF">RZS28_16280</name>
</gene>
<dbReference type="Proteomes" id="UP001626536">
    <property type="component" value="Chromosome"/>
</dbReference>
<dbReference type="RefSeq" id="WP_407338777.1">
    <property type="nucleotide sequence ID" value="NZ_CP136862.1"/>
</dbReference>
<accession>A0ABZ0HPZ2</accession>
<sequence length="244" mass="28530">MQIWSSLQSLLAVFGGGVVVICAIVGAGYGIFRMLGEKWLDARFADRREALKHEQQKELEALRIHIARLIDRAAKLNQREFDVIPQAWAHLNDAFSRTDSIMRTLRVEPDPDKMSAGHLEEFIARSKLAEWEKAELKKSEEKTKYYREQIFWHHLWETQEYATNLSAYVRKNCILIPKEIRASFILLNEMIWDAINEQELSHRYPYISFDLSARDKFFKNGTPIMKTLEEAIEKRLSDLTNTVI</sequence>
<name>A0ABZ0HPZ2_9HYPH</name>
<evidence type="ECO:0000313" key="3">
    <source>
        <dbReference type="EMBL" id="WOJ89334.1"/>
    </source>
</evidence>
<protein>
    <submittedName>
        <fullName evidence="3">Uncharacterized protein</fullName>
    </submittedName>
</protein>
<proteinExistence type="predicted"/>
<feature type="transmembrane region" description="Helical" evidence="2">
    <location>
        <begin position="12"/>
        <end position="32"/>
    </location>
</feature>
<keyword evidence="2" id="KW-0812">Transmembrane</keyword>
<evidence type="ECO:0000256" key="1">
    <source>
        <dbReference type="SAM" id="Coils"/>
    </source>
</evidence>
<reference evidence="3 4" key="1">
    <citation type="submission" date="2023-10" db="EMBL/GenBank/DDBJ databases">
        <title>Novel methanotroph of the genus Methylocapsa from a subarctic wetland.</title>
        <authorList>
            <person name="Belova S.E."/>
            <person name="Oshkin I.Y."/>
            <person name="Miroshnikov K."/>
            <person name="Dedysh S.N."/>
        </authorList>
    </citation>
    <scope>NUCLEOTIDE SEQUENCE [LARGE SCALE GENOMIC DNA]</scope>
    <source>
        <strain evidence="3 4">RX1</strain>
    </source>
</reference>
<keyword evidence="4" id="KW-1185">Reference proteome</keyword>
<organism evidence="3 4">
    <name type="scientific">Methylocapsa polymorpha</name>
    <dbReference type="NCBI Taxonomy" id="3080828"/>
    <lineage>
        <taxon>Bacteria</taxon>
        <taxon>Pseudomonadati</taxon>
        <taxon>Pseudomonadota</taxon>
        <taxon>Alphaproteobacteria</taxon>
        <taxon>Hyphomicrobiales</taxon>
        <taxon>Beijerinckiaceae</taxon>
        <taxon>Methylocapsa</taxon>
    </lineage>
</organism>
<keyword evidence="2" id="KW-0472">Membrane</keyword>
<keyword evidence="1" id="KW-0175">Coiled coil</keyword>